<name>A0A6V8H9I0_TALPI</name>
<protein>
    <recommendedName>
        <fullName evidence="10">1,3-beta-glucanosyltransferase</fullName>
        <ecNumber evidence="10">2.4.1.-</ecNumber>
    </recommendedName>
</protein>
<reference evidence="13" key="1">
    <citation type="journal article" date="2015" name="Genome Announc.">
        <title>Draft genome sequence of Talaromyces cellulolyticus strain Y-94, a source of lignocellulosic biomass-degrading enzymes.</title>
        <authorList>
            <person name="Fujii T."/>
            <person name="Koike H."/>
            <person name="Sawayama S."/>
            <person name="Yano S."/>
            <person name="Inoue H."/>
        </authorList>
    </citation>
    <scope>NUCLEOTIDE SEQUENCE [LARGE SCALE GENOMIC DNA]</scope>
    <source>
        <strain evidence="13">Y-94</strain>
    </source>
</reference>
<feature type="region of interest" description="Disordered" evidence="11">
    <location>
        <begin position="425"/>
        <end position="454"/>
    </location>
</feature>
<evidence type="ECO:0000256" key="3">
    <source>
        <dbReference type="ARBA" id="ARBA00022622"/>
    </source>
</evidence>
<dbReference type="GO" id="GO:0005886">
    <property type="term" value="C:plasma membrane"/>
    <property type="evidence" value="ECO:0007669"/>
    <property type="project" value="UniProtKB-SubCell"/>
</dbReference>
<feature type="signal peptide" evidence="10">
    <location>
        <begin position="1"/>
        <end position="21"/>
    </location>
</feature>
<dbReference type="EC" id="2.4.1.-" evidence="10"/>
<dbReference type="Pfam" id="PF03198">
    <property type="entry name" value="Glyco_hydro_72"/>
    <property type="match status" value="1"/>
</dbReference>
<dbReference type="InterPro" id="IPR004886">
    <property type="entry name" value="Glucanosyltransferase"/>
</dbReference>
<accession>A0A6V8H9I0</accession>
<dbReference type="GO" id="GO:0031505">
    <property type="term" value="P:fungal-type cell wall organization"/>
    <property type="evidence" value="ECO:0007669"/>
    <property type="project" value="TreeGrafter"/>
</dbReference>
<keyword evidence="6 10" id="KW-0472">Membrane</keyword>
<dbReference type="SUPFAM" id="SSF51445">
    <property type="entry name" value="(Trans)glycosidases"/>
    <property type="match status" value="1"/>
</dbReference>
<evidence type="ECO:0000313" key="12">
    <source>
        <dbReference type="EMBL" id="GAM38017.1"/>
    </source>
</evidence>
<evidence type="ECO:0000256" key="7">
    <source>
        <dbReference type="ARBA" id="ARBA00023180"/>
    </source>
</evidence>
<evidence type="ECO:0000256" key="9">
    <source>
        <dbReference type="ARBA" id="ARBA00025026"/>
    </source>
</evidence>
<dbReference type="PANTHER" id="PTHR31468">
    <property type="entry name" value="1,3-BETA-GLUCANOSYLTRANSFERASE GAS1"/>
    <property type="match status" value="1"/>
</dbReference>
<evidence type="ECO:0000256" key="10">
    <source>
        <dbReference type="RuleBase" id="RU361209"/>
    </source>
</evidence>
<dbReference type="GO" id="GO:0098552">
    <property type="term" value="C:side of membrane"/>
    <property type="evidence" value="ECO:0007669"/>
    <property type="project" value="UniProtKB-KW"/>
</dbReference>
<comment type="caution">
    <text evidence="12">The sequence shown here is derived from an EMBL/GenBank/DDBJ whole genome shotgun (WGS) entry which is preliminary data.</text>
</comment>
<comment type="function">
    <text evidence="9">Splits internally a 1,3-beta-glucan molecule and transfers the newly generated reducing end (the donor) to the non-reducing end of another 1,3-beta-glucan molecule (the acceptor) forming a 1,3-beta linkage, resulting in the elongation of 1,3-beta-glucan chains in the cell wall. Involved in cell wall morphogenesis.</text>
</comment>
<dbReference type="InterPro" id="IPR017853">
    <property type="entry name" value="GH"/>
</dbReference>
<keyword evidence="4 10" id="KW-0808">Transferase</keyword>
<dbReference type="EMBL" id="DF933829">
    <property type="protein sequence ID" value="GAM38017.1"/>
    <property type="molecule type" value="Genomic_DNA"/>
</dbReference>
<evidence type="ECO:0000256" key="2">
    <source>
        <dbReference type="ARBA" id="ARBA00007528"/>
    </source>
</evidence>
<sequence>MIPSYAKLFAAVCGLASTAAAVNPVVVEGKDFVDTVTGDRFQIVGVDYQPGGSSAFKGTADPLSDKAACLRDAAILQYLGVNSIRVYNLAPSANHDDCASIFNAAGIYMILDVNSPLDNGSLNRGAPWESYNPIYMAQVFGVIEAFKNYPNTAGFFSGNEVINEDSVELVPNYIRAVQRDMHDYISKNSDRDIPVGYSAADVRPLLVDSAYYLTCNLTNSTASRSDFFGLNSYSWCGDATYHSSGYDVLTEDFTNITVPVFFSETGCNNVKPRVFSEIQAIYGPDMSQALSGALVYEYSQEANDYGLVSINSNGTVSLLIDFENLRSQYSKLDFGSITAHNSSQTSITAPVCDPKEITSNITKNFHVPDRVDGIDDMIKNGVTTNVSVGALVSVTSTKINETVYDNNGNVVTGLMLNVLSNGTVNSPSNSTTVSSSSGSGTSTGTSSSASSTSSKGAAVSVHASALTGLGAMTAMAFLAL</sequence>
<dbReference type="PANTHER" id="PTHR31468:SF4">
    <property type="entry name" value="1,3-BETA-GLUCANOSYLTRANSFERASE GAS3-RELATED"/>
    <property type="match status" value="1"/>
</dbReference>
<evidence type="ECO:0000256" key="11">
    <source>
        <dbReference type="SAM" id="MobiDB-lite"/>
    </source>
</evidence>
<evidence type="ECO:0000256" key="6">
    <source>
        <dbReference type="ARBA" id="ARBA00023136"/>
    </source>
</evidence>
<evidence type="ECO:0000256" key="5">
    <source>
        <dbReference type="ARBA" id="ARBA00022729"/>
    </source>
</evidence>
<keyword evidence="8 10" id="KW-0449">Lipoprotein</keyword>
<proteinExistence type="inferred from homology"/>
<dbReference type="Proteomes" id="UP000053095">
    <property type="component" value="Unassembled WGS sequence"/>
</dbReference>
<organism evidence="12 13">
    <name type="scientific">Talaromyces pinophilus</name>
    <name type="common">Penicillium pinophilum</name>
    <dbReference type="NCBI Taxonomy" id="128442"/>
    <lineage>
        <taxon>Eukaryota</taxon>
        <taxon>Fungi</taxon>
        <taxon>Dikarya</taxon>
        <taxon>Ascomycota</taxon>
        <taxon>Pezizomycotina</taxon>
        <taxon>Eurotiomycetes</taxon>
        <taxon>Eurotiomycetidae</taxon>
        <taxon>Eurotiales</taxon>
        <taxon>Trichocomaceae</taxon>
        <taxon>Talaromyces</taxon>
        <taxon>Talaromyces sect. Talaromyces</taxon>
    </lineage>
</organism>
<keyword evidence="7" id="KW-0325">Glycoprotein</keyword>
<comment type="subcellular location">
    <subcellularLocation>
        <location evidence="1 10">Cell membrane</location>
        <topology evidence="1 10">Lipid-anchor</topology>
        <topology evidence="1 10">GPI-anchor</topology>
    </subcellularLocation>
</comment>
<evidence type="ECO:0000256" key="4">
    <source>
        <dbReference type="ARBA" id="ARBA00022679"/>
    </source>
</evidence>
<evidence type="ECO:0000256" key="1">
    <source>
        <dbReference type="ARBA" id="ARBA00004609"/>
    </source>
</evidence>
<keyword evidence="13" id="KW-1185">Reference proteome</keyword>
<evidence type="ECO:0000256" key="8">
    <source>
        <dbReference type="ARBA" id="ARBA00023288"/>
    </source>
</evidence>
<keyword evidence="5 10" id="KW-0732">Signal</keyword>
<evidence type="ECO:0000313" key="13">
    <source>
        <dbReference type="Proteomes" id="UP000053095"/>
    </source>
</evidence>
<dbReference type="GO" id="GO:0042124">
    <property type="term" value="F:1,3-beta-glucanosyltransferase activity"/>
    <property type="evidence" value="ECO:0007669"/>
    <property type="project" value="TreeGrafter"/>
</dbReference>
<gene>
    <name evidence="12" type="ORF">TCE0_033r08423</name>
</gene>
<keyword evidence="3 10" id="KW-0336">GPI-anchor</keyword>
<dbReference type="Gene3D" id="3.20.20.80">
    <property type="entry name" value="Glycosidases"/>
    <property type="match status" value="1"/>
</dbReference>
<dbReference type="AlphaFoldDB" id="A0A6V8H9I0"/>
<dbReference type="GO" id="GO:0071970">
    <property type="term" value="P:fungal-type cell wall (1-&gt;3)-beta-D-glucan biosynthetic process"/>
    <property type="evidence" value="ECO:0007669"/>
    <property type="project" value="TreeGrafter"/>
</dbReference>
<comment type="similarity">
    <text evidence="2 10">Belongs to the glycosyl hydrolase 72 family.</text>
</comment>
<feature type="chain" id="PRO_5028507008" description="1,3-beta-glucanosyltransferase" evidence="10">
    <location>
        <begin position="22"/>
        <end position="480"/>
    </location>
</feature>
<dbReference type="FunFam" id="3.20.20.80:FF:000032">
    <property type="entry name" value="1,3-beta-glucanosyltransferase"/>
    <property type="match status" value="1"/>
</dbReference>